<feature type="non-terminal residue" evidence="8">
    <location>
        <position position="285"/>
    </location>
</feature>
<evidence type="ECO:0000256" key="3">
    <source>
        <dbReference type="ARBA" id="ARBA00022553"/>
    </source>
</evidence>
<evidence type="ECO:0000256" key="5">
    <source>
        <dbReference type="ARBA" id="ARBA00022777"/>
    </source>
</evidence>
<dbReference type="AlphaFoldDB" id="X1BQJ0"/>
<dbReference type="InterPro" id="IPR000014">
    <property type="entry name" value="PAS"/>
</dbReference>
<dbReference type="InterPro" id="IPR000700">
    <property type="entry name" value="PAS-assoc_C"/>
</dbReference>
<dbReference type="InterPro" id="IPR036890">
    <property type="entry name" value="HATPase_C_sf"/>
</dbReference>
<feature type="domain" description="PAS" evidence="6">
    <location>
        <begin position="2"/>
        <end position="72"/>
    </location>
</feature>
<sequence>KFQERWRTLTHNAPHLIITIDRQGVITFVNQRIKQLLGYDVEQIINSSLSTLVSDQDWEAVAKDIMEVTSKDQMKSCVYRLKQKNGSIAIYAMDWSPLRESSGKIVGAVGMATDITREKEKEAELVQSQRLEALADLVGGIAHHFNNLMTVIVLEADLIGKEIRKQGNEVIEEIIEKRLKSISESCFRGTQKIDLILEFIEGLSGKQFLMIDIDEVAKQVLSQVSVYLRAKAIQINTKWGKVPQVLGCSSQLRKALIEILMNAIEAMSKDGKLDVRTVMKKDFVT</sequence>
<dbReference type="NCBIfam" id="TIGR00229">
    <property type="entry name" value="sensory_box"/>
    <property type="match status" value="1"/>
</dbReference>
<dbReference type="PROSITE" id="PS50113">
    <property type="entry name" value="PAC"/>
    <property type="match status" value="1"/>
</dbReference>
<dbReference type="Gene3D" id="3.30.450.20">
    <property type="entry name" value="PAS domain"/>
    <property type="match status" value="1"/>
</dbReference>
<reference evidence="8" key="1">
    <citation type="journal article" date="2014" name="Front. Microbiol.">
        <title>High frequency of phylogenetically diverse reductive dehalogenase-homologous genes in deep subseafloor sedimentary metagenomes.</title>
        <authorList>
            <person name="Kawai M."/>
            <person name="Futagami T."/>
            <person name="Toyoda A."/>
            <person name="Takaki Y."/>
            <person name="Nishi S."/>
            <person name="Hori S."/>
            <person name="Arai W."/>
            <person name="Tsubouchi T."/>
            <person name="Morono Y."/>
            <person name="Uchiyama I."/>
            <person name="Ito T."/>
            <person name="Fujiyama A."/>
            <person name="Inagaki F."/>
            <person name="Takami H."/>
        </authorList>
    </citation>
    <scope>NUCLEOTIDE SEQUENCE</scope>
    <source>
        <strain evidence="8">Expedition CK06-06</strain>
    </source>
</reference>
<evidence type="ECO:0000256" key="4">
    <source>
        <dbReference type="ARBA" id="ARBA00022679"/>
    </source>
</evidence>
<dbReference type="PANTHER" id="PTHR43304">
    <property type="entry name" value="PHYTOCHROME-LIKE PROTEIN CPH1"/>
    <property type="match status" value="1"/>
</dbReference>
<name>X1BQJ0_9ZZZZ</name>
<proteinExistence type="predicted"/>
<dbReference type="EC" id="2.7.13.3" evidence="2"/>
<dbReference type="GO" id="GO:0006355">
    <property type="term" value="P:regulation of DNA-templated transcription"/>
    <property type="evidence" value="ECO:0007669"/>
    <property type="project" value="InterPro"/>
</dbReference>
<evidence type="ECO:0000313" key="8">
    <source>
        <dbReference type="EMBL" id="GAG97325.1"/>
    </source>
</evidence>
<evidence type="ECO:0000259" key="7">
    <source>
        <dbReference type="PROSITE" id="PS50113"/>
    </source>
</evidence>
<dbReference type="SUPFAM" id="SSF55785">
    <property type="entry name" value="PYP-like sensor domain (PAS domain)"/>
    <property type="match status" value="1"/>
</dbReference>
<dbReference type="SMART" id="SM00086">
    <property type="entry name" value="PAC"/>
    <property type="match status" value="1"/>
</dbReference>
<dbReference type="PROSITE" id="PS50112">
    <property type="entry name" value="PAS"/>
    <property type="match status" value="1"/>
</dbReference>
<evidence type="ECO:0000256" key="2">
    <source>
        <dbReference type="ARBA" id="ARBA00012438"/>
    </source>
</evidence>
<accession>X1BQJ0</accession>
<protein>
    <recommendedName>
        <fullName evidence="2">histidine kinase</fullName>
        <ecNumber evidence="2">2.7.13.3</ecNumber>
    </recommendedName>
</protein>
<evidence type="ECO:0000259" key="6">
    <source>
        <dbReference type="PROSITE" id="PS50112"/>
    </source>
</evidence>
<comment type="caution">
    <text evidence="8">The sequence shown here is derived from an EMBL/GenBank/DDBJ whole genome shotgun (WGS) entry which is preliminary data.</text>
</comment>
<keyword evidence="4" id="KW-0808">Transferase</keyword>
<dbReference type="Gene3D" id="1.10.287.130">
    <property type="match status" value="1"/>
</dbReference>
<evidence type="ECO:0000256" key="1">
    <source>
        <dbReference type="ARBA" id="ARBA00000085"/>
    </source>
</evidence>
<dbReference type="SMART" id="SM00091">
    <property type="entry name" value="PAS"/>
    <property type="match status" value="1"/>
</dbReference>
<feature type="non-terminal residue" evidence="8">
    <location>
        <position position="1"/>
    </location>
</feature>
<dbReference type="Pfam" id="PF00989">
    <property type="entry name" value="PAS"/>
    <property type="match status" value="1"/>
</dbReference>
<dbReference type="PANTHER" id="PTHR43304:SF1">
    <property type="entry name" value="PAC DOMAIN-CONTAINING PROTEIN"/>
    <property type="match status" value="1"/>
</dbReference>
<gene>
    <name evidence="8" type="ORF">S01H4_43240</name>
</gene>
<organism evidence="8">
    <name type="scientific">marine sediment metagenome</name>
    <dbReference type="NCBI Taxonomy" id="412755"/>
    <lineage>
        <taxon>unclassified sequences</taxon>
        <taxon>metagenomes</taxon>
        <taxon>ecological metagenomes</taxon>
    </lineage>
</organism>
<keyword evidence="5" id="KW-0418">Kinase</keyword>
<dbReference type="GO" id="GO:0004673">
    <property type="term" value="F:protein histidine kinase activity"/>
    <property type="evidence" value="ECO:0007669"/>
    <property type="project" value="UniProtKB-EC"/>
</dbReference>
<dbReference type="InterPro" id="IPR035965">
    <property type="entry name" value="PAS-like_dom_sf"/>
</dbReference>
<feature type="domain" description="PAC" evidence="7">
    <location>
        <begin position="75"/>
        <end position="127"/>
    </location>
</feature>
<comment type="catalytic activity">
    <reaction evidence="1">
        <text>ATP + protein L-histidine = ADP + protein N-phospho-L-histidine.</text>
        <dbReference type="EC" id="2.7.13.3"/>
    </reaction>
</comment>
<dbReference type="InterPro" id="IPR052162">
    <property type="entry name" value="Sensor_kinase/Photoreceptor"/>
</dbReference>
<dbReference type="InterPro" id="IPR013767">
    <property type="entry name" value="PAS_fold"/>
</dbReference>
<dbReference type="SUPFAM" id="SSF55874">
    <property type="entry name" value="ATPase domain of HSP90 chaperone/DNA topoisomerase II/histidine kinase"/>
    <property type="match status" value="1"/>
</dbReference>
<dbReference type="Gene3D" id="3.30.565.10">
    <property type="entry name" value="Histidine kinase-like ATPase, C-terminal domain"/>
    <property type="match status" value="1"/>
</dbReference>
<keyword evidence="3" id="KW-0597">Phosphoprotein</keyword>
<dbReference type="CDD" id="cd00130">
    <property type="entry name" value="PAS"/>
    <property type="match status" value="1"/>
</dbReference>
<dbReference type="EMBL" id="BART01023836">
    <property type="protein sequence ID" value="GAG97325.1"/>
    <property type="molecule type" value="Genomic_DNA"/>
</dbReference>
<dbReference type="InterPro" id="IPR001610">
    <property type="entry name" value="PAC"/>
</dbReference>